<dbReference type="EMBL" id="LUTP01000047">
    <property type="protein sequence ID" value="OSN03772.1"/>
    <property type="molecule type" value="Genomic_DNA"/>
</dbReference>
<evidence type="ECO:0000313" key="3">
    <source>
        <dbReference type="Proteomes" id="UP000194020"/>
    </source>
</evidence>
<accession>A0A1X3RPV7</accession>
<dbReference type="Gene3D" id="1.10.1220.10">
    <property type="entry name" value="Met repressor-like"/>
    <property type="match status" value="1"/>
</dbReference>
<evidence type="ECO:0000313" key="2">
    <source>
        <dbReference type="EMBL" id="OSN03772.1"/>
    </source>
</evidence>
<dbReference type="Proteomes" id="UP000194020">
    <property type="component" value="Unassembled WGS sequence"/>
</dbReference>
<dbReference type="InterPro" id="IPR013321">
    <property type="entry name" value="Arc_rbn_hlx_hlx"/>
</dbReference>
<dbReference type="GO" id="GO:0043565">
    <property type="term" value="F:sequence-specific DNA binding"/>
    <property type="evidence" value="ECO:0007669"/>
    <property type="project" value="UniProtKB-ARBA"/>
</dbReference>
<organism evidence="2 3">
    <name type="scientific">Lonsdalea iberica</name>
    <dbReference type="NCBI Taxonomy" id="1082703"/>
    <lineage>
        <taxon>Bacteria</taxon>
        <taxon>Pseudomonadati</taxon>
        <taxon>Pseudomonadota</taxon>
        <taxon>Gammaproteobacteria</taxon>
        <taxon>Enterobacterales</taxon>
        <taxon>Pectobacteriaceae</taxon>
        <taxon>Lonsdalea</taxon>
    </lineage>
</organism>
<dbReference type="OrthoDB" id="6433951at2"/>
<gene>
    <name evidence="2" type="ORF">AU511_14180</name>
</gene>
<dbReference type="RefSeq" id="WP_094110087.1">
    <property type="nucleotide sequence ID" value="NZ_LUTP01000047.1"/>
</dbReference>
<sequence>MNEISSLSLKITHELKERIKAAALANGVSISAEVSVRLLRSFESELSNTQQASAIDNQHTEERVEQPLSAKELKKLRQLIKEKNKGSIKKK</sequence>
<reference evidence="2 3" key="1">
    <citation type="submission" date="2016-02" db="EMBL/GenBank/DDBJ databases">
        <title>Species-wide whole genome sequencing reveals diversity, host range in Lonsdalea quercina.</title>
        <authorList>
            <person name="Li Y."/>
        </authorList>
    </citation>
    <scope>NUCLEOTIDE SEQUENCE [LARGE SCALE GENOMIC DNA]</scope>
    <source>
        <strain evidence="2 3">LMG 26264</strain>
    </source>
</reference>
<evidence type="ECO:0000256" key="1">
    <source>
        <dbReference type="SAM" id="MobiDB-lite"/>
    </source>
</evidence>
<dbReference type="InterPro" id="IPR010985">
    <property type="entry name" value="Ribbon_hlx_hlx"/>
</dbReference>
<dbReference type="GO" id="GO:0006355">
    <property type="term" value="P:regulation of DNA-templated transcription"/>
    <property type="evidence" value="ECO:0007669"/>
    <property type="project" value="InterPro"/>
</dbReference>
<evidence type="ECO:0008006" key="4">
    <source>
        <dbReference type="Google" id="ProtNLM"/>
    </source>
</evidence>
<name>A0A1X3RPV7_9GAMM</name>
<feature type="region of interest" description="Disordered" evidence="1">
    <location>
        <begin position="48"/>
        <end position="70"/>
    </location>
</feature>
<dbReference type="SUPFAM" id="SSF47598">
    <property type="entry name" value="Ribbon-helix-helix"/>
    <property type="match status" value="1"/>
</dbReference>
<comment type="caution">
    <text evidence="2">The sequence shown here is derived from an EMBL/GenBank/DDBJ whole genome shotgun (WGS) entry which is preliminary data.</text>
</comment>
<proteinExistence type="predicted"/>
<feature type="compositionally biased region" description="Basic and acidic residues" evidence="1">
    <location>
        <begin position="58"/>
        <end position="70"/>
    </location>
</feature>
<protein>
    <recommendedName>
        <fullName evidence="4">Arc-like DNA binding domain-containing protein</fullName>
    </recommendedName>
</protein>
<feature type="compositionally biased region" description="Polar residues" evidence="1">
    <location>
        <begin position="48"/>
        <end position="57"/>
    </location>
</feature>
<dbReference type="AlphaFoldDB" id="A0A1X3RPV7"/>